<dbReference type="EMBL" id="MK419955">
    <property type="protein sequence ID" value="QEI03536.1"/>
    <property type="molecule type" value="Genomic_DNA"/>
</dbReference>
<evidence type="ECO:0000313" key="1">
    <source>
        <dbReference type="EMBL" id="QEI03536.1"/>
    </source>
</evidence>
<organism evidence="1 2">
    <name type="scientific">Spodoptera cosmioides nucleopolyhedrovirus</name>
    <dbReference type="NCBI Taxonomy" id="2605774"/>
    <lineage>
        <taxon>Viruses</taxon>
        <taxon>Viruses incertae sedis</taxon>
        <taxon>Naldaviricetes</taxon>
        <taxon>Lefavirales</taxon>
        <taxon>Baculoviridae</taxon>
        <taxon>Alphabaculovirus</taxon>
        <taxon>Alphabaculovirus spocosmioidis</taxon>
    </lineage>
</organism>
<keyword evidence="2" id="KW-1185">Reference proteome</keyword>
<reference evidence="1 2" key="1">
    <citation type="submission" date="2019-01" db="EMBL/GenBank/DDBJ databases">
        <title>The Spodoptera cosmioides nucleopolyhedrovirus (SpcoNPV) is a novel virus isolated from the polyphagous black armyworm, Spodoptera cosmioides (Walker) (Lepidoptera: Noctuidae).</title>
        <authorList>
            <person name="Santos E.R."/>
            <person name="Oliveira L.B."/>
            <person name="Silva L.A."/>
            <person name="Sosa-Gomez D.R."/>
            <person name="Ribeiro B.M."/>
            <person name="Ardisson-Araujo D.M.P."/>
        </authorList>
    </citation>
    <scope>NUCLEOTIDE SEQUENCE [LARGE SCALE GENOMIC DNA]</scope>
    <source>
        <strain evidence="1">VPN72</strain>
    </source>
</reference>
<sequence length="56" mass="6593">MELSVEEINIDVDEINIVKLIVFLMKIIHLSRKWDCLKLNLNCNFDKTKNSVAEMK</sequence>
<evidence type="ECO:0000313" key="2">
    <source>
        <dbReference type="Proteomes" id="UP001223634"/>
    </source>
</evidence>
<name>A0A6B7KIC6_9ABAC</name>
<protein>
    <submittedName>
        <fullName evidence="1">Uncharacterized protein</fullName>
    </submittedName>
</protein>
<accession>A0A6B7KIC6</accession>
<dbReference type="Proteomes" id="UP001223634">
    <property type="component" value="Segment"/>
</dbReference>
<proteinExistence type="predicted"/>